<dbReference type="SUPFAM" id="SSF49265">
    <property type="entry name" value="Fibronectin type III"/>
    <property type="match status" value="2"/>
</dbReference>
<evidence type="ECO:0000313" key="2">
    <source>
        <dbReference type="EMBL" id="KAK7497854.1"/>
    </source>
</evidence>
<dbReference type="InterPro" id="IPR013783">
    <property type="entry name" value="Ig-like_fold"/>
</dbReference>
<comment type="caution">
    <text evidence="2">The sequence shown here is derived from an EMBL/GenBank/DDBJ whole genome shotgun (WGS) entry which is preliminary data.</text>
</comment>
<accession>A0ABD0LEH7</accession>
<dbReference type="CDD" id="cd00063">
    <property type="entry name" value="FN3"/>
    <property type="match status" value="1"/>
</dbReference>
<dbReference type="SMART" id="SM00060">
    <property type="entry name" value="FN3"/>
    <property type="match status" value="2"/>
</dbReference>
<dbReference type="Proteomes" id="UP001519460">
    <property type="component" value="Unassembled WGS sequence"/>
</dbReference>
<evidence type="ECO:0000259" key="1">
    <source>
        <dbReference type="PROSITE" id="PS50853"/>
    </source>
</evidence>
<dbReference type="AlphaFoldDB" id="A0ABD0LEH7"/>
<gene>
    <name evidence="2" type="ORF">BaRGS_00010988</name>
</gene>
<sequence length="328" mass="35874">MYTVSEDNLFRYRSPASPPGSLTVLSPPDSASTLRLNWTEPTSPNGKIEEYVVYYTSDPGWDTKLWFTKTTQKKSMLIDSRAAPKDVTVSSLYGNLSTAVEVMWTRPEMAIGQVTGYMVYYTSDKNQSDPNWMIQSERGLSSLILGLDHNTTYFVKVRARYGASLGPFSDVFSFTTPKAEKQAPLPPLFLHLEGGNDHINASWDFAKNLTSPSFGCLLDIWESFPDAPVLAVNTTDLSYTFTGLILIVVSGLCADAFQALSSVLIVVSGLCADAFQALSSVLIVVSGLCADANATYTVSVKAFNDAGYSLPVVETFHTHPLTEMETTE</sequence>
<keyword evidence="3" id="KW-1185">Reference proteome</keyword>
<dbReference type="PROSITE" id="PS50853">
    <property type="entry name" value="FN3"/>
    <property type="match status" value="1"/>
</dbReference>
<dbReference type="InterPro" id="IPR003961">
    <property type="entry name" value="FN3_dom"/>
</dbReference>
<dbReference type="EMBL" id="JACVVK020000055">
    <property type="protein sequence ID" value="KAK7497854.1"/>
    <property type="molecule type" value="Genomic_DNA"/>
</dbReference>
<feature type="domain" description="Fibronectin type-III" evidence="1">
    <location>
        <begin position="83"/>
        <end position="179"/>
    </location>
</feature>
<dbReference type="PANTHER" id="PTHR46957:SF3">
    <property type="entry name" value="CYTOKINE RECEPTOR"/>
    <property type="match status" value="1"/>
</dbReference>
<dbReference type="GO" id="GO:0016020">
    <property type="term" value="C:membrane"/>
    <property type="evidence" value="ECO:0007669"/>
    <property type="project" value="UniProtKB-SubCell"/>
</dbReference>
<dbReference type="InterPro" id="IPR050713">
    <property type="entry name" value="RTP_Phos/Ushers"/>
</dbReference>
<dbReference type="PANTHER" id="PTHR46957">
    <property type="entry name" value="CYTOKINE RECEPTOR"/>
    <property type="match status" value="1"/>
</dbReference>
<name>A0ABD0LEH7_9CAEN</name>
<organism evidence="2 3">
    <name type="scientific">Batillaria attramentaria</name>
    <dbReference type="NCBI Taxonomy" id="370345"/>
    <lineage>
        <taxon>Eukaryota</taxon>
        <taxon>Metazoa</taxon>
        <taxon>Spiralia</taxon>
        <taxon>Lophotrochozoa</taxon>
        <taxon>Mollusca</taxon>
        <taxon>Gastropoda</taxon>
        <taxon>Caenogastropoda</taxon>
        <taxon>Sorbeoconcha</taxon>
        <taxon>Cerithioidea</taxon>
        <taxon>Batillariidae</taxon>
        <taxon>Batillaria</taxon>
    </lineage>
</organism>
<evidence type="ECO:0000313" key="3">
    <source>
        <dbReference type="Proteomes" id="UP001519460"/>
    </source>
</evidence>
<proteinExistence type="predicted"/>
<reference evidence="2 3" key="1">
    <citation type="journal article" date="2023" name="Sci. Data">
        <title>Genome assembly of the Korean intertidal mud-creeper Batillaria attramentaria.</title>
        <authorList>
            <person name="Patra A.K."/>
            <person name="Ho P.T."/>
            <person name="Jun S."/>
            <person name="Lee S.J."/>
            <person name="Kim Y."/>
            <person name="Won Y.J."/>
        </authorList>
    </citation>
    <scope>NUCLEOTIDE SEQUENCE [LARGE SCALE GENOMIC DNA]</scope>
    <source>
        <strain evidence="2">Wonlab-2016</strain>
    </source>
</reference>
<dbReference type="Pfam" id="PF00041">
    <property type="entry name" value="fn3"/>
    <property type="match status" value="1"/>
</dbReference>
<dbReference type="Gene3D" id="2.60.40.10">
    <property type="entry name" value="Immunoglobulins"/>
    <property type="match status" value="3"/>
</dbReference>
<dbReference type="InterPro" id="IPR036116">
    <property type="entry name" value="FN3_sf"/>
</dbReference>
<protein>
    <recommendedName>
        <fullName evidence="1">Fibronectin type-III domain-containing protein</fullName>
    </recommendedName>
</protein>